<protein>
    <submittedName>
        <fullName evidence="1">Uncharacterized protein</fullName>
    </submittedName>
</protein>
<evidence type="ECO:0000313" key="1">
    <source>
        <dbReference type="EMBL" id="KIM57250.1"/>
    </source>
</evidence>
<dbReference type="AlphaFoldDB" id="A0A0C3D942"/>
<dbReference type="OrthoDB" id="2662702at2759"/>
<keyword evidence="2" id="KW-1185">Reference proteome</keyword>
<reference evidence="2" key="2">
    <citation type="submission" date="2015-01" db="EMBL/GenBank/DDBJ databases">
        <title>Evolutionary Origins and Diversification of the Mycorrhizal Mutualists.</title>
        <authorList>
            <consortium name="DOE Joint Genome Institute"/>
            <consortium name="Mycorrhizal Genomics Consortium"/>
            <person name="Kohler A."/>
            <person name="Kuo A."/>
            <person name="Nagy L.G."/>
            <person name="Floudas D."/>
            <person name="Copeland A."/>
            <person name="Barry K.W."/>
            <person name="Cichocki N."/>
            <person name="Veneault-Fourrey C."/>
            <person name="LaButti K."/>
            <person name="Lindquist E.A."/>
            <person name="Lipzen A."/>
            <person name="Lundell T."/>
            <person name="Morin E."/>
            <person name="Murat C."/>
            <person name="Riley R."/>
            <person name="Ohm R."/>
            <person name="Sun H."/>
            <person name="Tunlid A."/>
            <person name="Henrissat B."/>
            <person name="Grigoriev I.V."/>
            <person name="Hibbett D.S."/>
            <person name="Martin F."/>
        </authorList>
    </citation>
    <scope>NUCLEOTIDE SEQUENCE [LARGE SCALE GENOMIC DNA]</scope>
    <source>
        <strain evidence="2">Foug A</strain>
    </source>
</reference>
<gene>
    <name evidence="1" type="ORF">SCLCIDRAFT_130856</name>
</gene>
<reference evidence="1 2" key="1">
    <citation type="submission" date="2014-04" db="EMBL/GenBank/DDBJ databases">
        <authorList>
            <consortium name="DOE Joint Genome Institute"/>
            <person name="Kuo A."/>
            <person name="Kohler A."/>
            <person name="Nagy L.G."/>
            <person name="Floudas D."/>
            <person name="Copeland A."/>
            <person name="Barry K.W."/>
            <person name="Cichocki N."/>
            <person name="Veneault-Fourrey C."/>
            <person name="LaButti K."/>
            <person name="Lindquist E.A."/>
            <person name="Lipzen A."/>
            <person name="Lundell T."/>
            <person name="Morin E."/>
            <person name="Murat C."/>
            <person name="Sun H."/>
            <person name="Tunlid A."/>
            <person name="Henrissat B."/>
            <person name="Grigoriev I.V."/>
            <person name="Hibbett D.S."/>
            <person name="Martin F."/>
            <person name="Nordberg H.P."/>
            <person name="Cantor M.N."/>
            <person name="Hua S.X."/>
        </authorList>
    </citation>
    <scope>NUCLEOTIDE SEQUENCE [LARGE SCALE GENOMIC DNA]</scope>
    <source>
        <strain evidence="1 2">Foug A</strain>
    </source>
</reference>
<dbReference type="InParanoid" id="A0A0C3D942"/>
<dbReference type="Proteomes" id="UP000053989">
    <property type="component" value="Unassembled WGS sequence"/>
</dbReference>
<dbReference type="HOGENOM" id="CLU_096306_0_0_1"/>
<sequence length="169" mass="18970">LDIVEVARSHTGAVLANEFMKVLENFGVVDKGLGVEDYETISAISTDPDVDDVDGSVDKIIDMDVEDRANLEQSIQPVRMALTKIHKLAFKIINSLTVLLPAWDTACKEAGLSMKQIPRDVSTWWNLSFNMVDFIVDYHVPVDAVTNKRRLGLGNYALNEHEWKVLEQL</sequence>
<accession>A0A0C3D942</accession>
<proteinExistence type="predicted"/>
<name>A0A0C3D942_9AGAM</name>
<dbReference type="EMBL" id="KN822103">
    <property type="protein sequence ID" value="KIM57250.1"/>
    <property type="molecule type" value="Genomic_DNA"/>
</dbReference>
<organism evidence="1 2">
    <name type="scientific">Scleroderma citrinum Foug A</name>
    <dbReference type="NCBI Taxonomy" id="1036808"/>
    <lineage>
        <taxon>Eukaryota</taxon>
        <taxon>Fungi</taxon>
        <taxon>Dikarya</taxon>
        <taxon>Basidiomycota</taxon>
        <taxon>Agaricomycotina</taxon>
        <taxon>Agaricomycetes</taxon>
        <taxon>Agaricomycetidae</taxon>
        <taxon>Boletales</taxon>
        <taxon>Sclerodermatineae</taxon>
        <taxon>Sclerodermataceae</taxon>
        <taxon>Scleroderma</taxon>
    </lineage>
</organism>
<feature type="non-terminal residue" evidence="1">
    <location>
        <position position="1"/>
    </location>
</feature>
<evidence type="ECO:0000313" key="2">
    <source>
        <dbReference type="Proteomes" id="UP000053989"/>
    </source>
</evidence>